<dbReference type="InterPro" id="IPR024344">
    <property type="entry name" value="MDMPI_metal-binding"/>
</dbReference>
<dbReference type="Proteomes" id="UP000274762">
    <property type="component" value="Unassembled WGS sequence"/>
</dbReference>
<evidence type="ECO:0000313" key="4">
    <source>
        <dbReference type="EMBL" id="RKR93530.1"/>
    </source>
</evidence>
<dbReference type="SUPFAM" id="SSF109854">
    <property type="entry name" value="DinB/YfiT-like putative metalloenzymes"/>
    <property type="match status" value="1"/>
</dbReference>
<evidence type="ECO:0000256" key="1">
    <source>
        <dbReference type="SAM" id="MobiDB-lite"/>
    </source>
</evidence>
<evidence type="ECO:0000259" key="3">
    <source>
        <dbReference type="Pfam" id="PF11716"/>
    </source>
</evidence>
<dbReference type="PANTHER" id="PTHR40758">
    <property type="entry name" value="CONSERVED PROTEIN"/>
    <property type="match status" value="1"/>
</dbReference>
<dbReference type="PANTHER" id="PTHR40758:SF1">
    <property type="entry name" value="CONSERVED PROTEIN"/>
    <property type="match status" value="1"/>
</dbReference>
<name>A0A495JX58_WILMA</name>
<proteinExistence type="predicted"/>
<dbReference type="Gene3D" id="1.20.120.450">
    <property type="entry name" value="dinb family like domain"/>
    <property type="match status" value="1"/>
</dbReference>
<sequence>MSGSGDATRPVTPTRYCPIVDYTDALVEQNRLFGEAIRDADFTQPVPTCPEWTIQQLFRHVGRGDRWAAQIVGEKRDSPADPRQVPNGKPPEDLDGAIEWFHEGVRTLVDAVAETGPDTPVWTFTGPQPASWWIRRRLHESTVHRADAELALGIPYHERPDLAADGVSEWLALIAARPAGPTSPLNDGATLHLHAAEADLGSAGEWFIRGDEGAVVWDHRHAKADTAVRGQATNLLLAISRRKTAEEADIEILGDRQVWDTWLERTQF</sequence>
<dbReference type="EMBL" id="RBKV01000001">
    <property type="protein sequence ID" value="RKR93530.1"/>
    <property type="molecule type" value="Genomic_DNA"/>
</dbReference>
<gene>
    <name evidence="4" type="ORF">DFJ75_0314</name>
</gene>
<comment type="caution">
    <text evidence="4">The sequence shown here is derived from an EMBL/GenBank/DDBJ whole genome shotgun (WGS) entry which is preliminary data.</text>
</comment>
<dbReference type="NCBIfam" id="TIGR03083">
    <property type="entry name" value="maleylpyruvate isomerase family mycothiol-dependent enzyme"/>
    <property type="match status" value="1"/>
</dbReference>
<dbReference type="Pfam" id="PF07398">
    <property type="entry name" value="MDMPI_C"/>
    <property type="match status" value="1"/>
</dbReference>
<feature type="domain" description="Mycothiol-dependent maleylpyruvate isomerase metal-binding" evidence="3">
    <location>
        <begin position="25"/>
        <end position="148"/>
    </location>
</feature>
<reference evidence="4 5" key="1">
    <citation type="submission" date="2018-10" db="EMBL/GenBank/DDBJ databases">
        <title>Sequencing the genomes of 1000 actinobacteria strains.</title>
        <authorList>
            <person name="Klenk H.-P."/>
        </authorList>
    </citation>
    <scope>NUCLEOTIDE SEQUENCE [LARGE SCALE GENOMIC DNA]</scope>
    <source>
        <strain evidence="4 5">DSM 44343</strain>
    </source>
</reference>
<accession>A0A495JX58</accession>
<dbReference type="Pfam" id="PF11716">
    <property type="entry name" value="MDMPI_N"/>
    <property type="match status" value="1"/>
</dbReference>
<dbReference type="GO" id="GO:0046872">
    <property type="term" value="F:metal ion binding"/>
    <property type="evidence" value="ECO:0007669"/>
    <property type="project" value="InterPro"/>
</dbReference>
<evidence type="ECO:0000259" key="2">
    <source>
        <dbReference type="Pfam" id="PF07398"/>
    </source>
</evidence>
<feature type="region of interest" description="Disordered" evidence="1">
    <location>
        <begin position="74"/>
        <end position="93"/>
    </location>
</feature>
<protein>
    <submittedName>
        <fullName evidence="4">Uncharacterized protein (TIGR03083 family)</fullName>
    </submittedName>
</protein>
<organism evidence="4 5">
    <name type="scientific">Williamsia marianensis</name>
    <dbReference type="NCBI Taxonomy" id="85044"/>
    <lineage>
        <taxon>Bacteria</taxon>
        <taxon>Bacillati</taxon>
        <taxon>Actinomycetota</taxon>
        <taxon>Actinomycetes</taxon>
        <taxon>Mycobacteriales</taxon>
        <taxon>Nocardiaceae</taxon>
        <taxon>Williamsia</taxon>
    </lineage>
</organism>
<dbReference type="InterPro" id="IPR017517">
    <property type="entry name" value="Maleyloyr_isom"/>
</dbReference>
<dbReference type="InterPro" id="IPR010872">
    <property type="entry name" value="MDMPI_C-term_domain"/>
</dbReference>
<dbReference type="InterPro" id="IPR034660">
    <property type="entry name" value="DinB/YfiT-like"/>
</dbReference>
<evidence type="ECO:0000313" key="5">
    <source>
        <dbReference type="Proteomes" id="UP000274762"/>
    </source>
</evidence>
<dbReference type="GO" id="GO:0005886">
    <property type="term" value="C:plasma membrane"/>
    <property type="evidence" value="ECO:0007669"/>
    <property type="project" value="TreeGrafter"/>
</dbReference>
<dbReference type="AlphaFoldDB" id="A0A495JX58"/>
<feature type="domain" description="MDMPI C-terminal" evidence="2">
    <location>
        <begin position="161"/>
        <end position="260"/>
    </location>
</feature>